<evidence type="ECO:0000256" key="4">
    <source>
        <dbReference type="ARBA" id="ARBA00025806"/>
    </source>
</evidence>
<feature type="region of interest" description="Disordered" evidence="5">
    <location>
        <begin position="1"/>
        <end position="43"/>
    </location>
</feature>
<comment type="similarity">
    <text evidence="4">Belongs to the DONSON family.</text>
</comment>
<dbReference type="PRINTS" id="PR02064">
    <property type="entry name" value="DONSON"/>
</dbReference>
<protein>
    <recommendedName>
        <fullName evidence="8">Protein downstream neighbor of Son</fullName>
    </recommendedName>
</protein>
<dbReference type="RefSeq" id="XP_021776026.1">
    <property type="nucleotide sequence ID" value="XM_021920334.1"/>
</dbReference>
<evidence type="ECO:0000256" key="1">
    <source>
        <dbReference type="ARBA" id="ARBA00004123"/>
    </source>
</evidence>
<feature type="region of interest" description="Disordered" evidence="5">
    <location>
        <begin position="56"/>
        <end position="85"/>
    </location>
</feature>
<keyword evidence="3" id="KW-0539">Nucleus</keyword>
<proteinExistence type="inferred from homology"/>
<sequence length="631" mass="67826">MAKVAKVAATPGSLPSDSARFCGGPMNAGPTLKRKTPSELRGEQLKRRIAVELVRESAAPSENADVVDSGSNKSQGPKNTKYIDKRLDEVYPARKPNSRLSLLSGKSNFKENQVVQEKNGFKSSFSSRLTPKNQQELNGSSKVSVAKAAGCVLRQCETGEKGTQNKFRSVAELSLGSDRFTEQGTVDVDKALKGLAAHETSGSCSPSSSAGKSGDVKSTSLGNYCSEIQIPGVKVPLDFTLKTTMRIVSSSPVDRFHRLFMGGTYNGISSFSLSGNSGNESIGSALNTPASGDSYNFQSWIYPQSSLPASVISVLSSSSGGAEMDFLEKRQLAWEDSFRSLYYMLRKSGCNVFYVCTSQFVVIFTSVEGTGKVKRTCNAFISKSTRGLRSLLKEHDISFTMPLCCSEVEQISREDLVELSEIEKHNLGQAKRFGSMPDVDNSPKSLLAFNGNESVHGLYDFLLNYRSLLTTLSNMDVPVLCSPIPFLNAALSSPQVRCKEIRRIDALQSKGSLAKDGESFASKTGVCYSIEVKDAYLPPWIISSLCAVMGSEGRSFEACFVTDPNTMGLNAALEAVSQKSNSNTDETTGDSQDTAYAFGISAAVVNSGLQSTCLKALKYSNGSYVAALSPV</sequence>
<dbReference type="PANTHER" id="PTHR12972:SF0">
    <property type="entry name" value="PROTEIN DOWNSTREAM NEIGHBOR OF SON"/>
    <property type="match status" value="1"/>
</dbReference>
<dbReference type="InterPro" id="IPR024861">
    <property type="entry name" value="Donson"/>
</dbReference>
<accession>A0A803N0D2</accession>
<evidence type="ECO:0008006" key="8">
    <source>
        <dbReference type="Google" id="ProtNLM"/>
    </source>
</evidence>
<reference evidence="6" key="1">
    <citation type="journal article" date="2017" name="Nature">
        <title>The genome of Chenopodium quinoa.</title>
        <authorList>
            <person name="Jarvis D.E."/>
            <person name="Ho Y.S."/>
            <person name="Lightfoot D.J."/>
            <person name="Schmoeckel S.M."/>
            <person name="Li B."/>
            <person name="Borm T.J.A."/>
            <person name="Ohyanagi H."/>
            <person name="Mineta K."/>
            <person name="Michell C.T."/>
            <person name="Saber N."/>
            <person name="Kharbatia N.M."/>
            <person name="Rupper R.R."/>
            <person name="Sharp A.R."/>
            <person name="Dally N."/>
            <person name="Boughton B.A."/>
            <person name="Woo Y.H."/>
            <person name="Gao G."/>
            <person name="Schijlen E.G.W.M."/>
            <person name="Guo X."/>
            <person name="Momin A.A."/>
            <person name="Negrao S."/>
            <person name="Al-Babili S."/>
            <person name="Gehring C."/>
            <person name="Roessner U."/>
            <person name="Jung C."/>
            <person name="Murphy K."/>
            <person name="Arold S.T."/>
            <person name="Gojobori T."/>
            <person name="van der Linden C.G."/>
            <person name="van Loo E.N."/>
            <person name="Jellen E.N."/>
            <person name="Maughan P.J."/>
            <person name="Tester M."/>
        </authorList>
    </citation>
    <scope>NUCLEOTIDE SEQUENCE [LARGE SCALE GENOMIC DNA]</scope>
    <source>
        <strain evidence="6">cv. PI 614886</strain>
    </source>
</reference>
<evidence type="ECO:0000256" key="2">
    <source>
        <dbReference type="ARBA" id="ARBA00022473"/>
    </source>
</evidence>
<evidence type="ECO:0000313" key="7">
    <source>
        <dbReference type="Proteomes" id="UP000596660"/>
    </source>
</evidence>
<keyword evidence="7" id="KW-1185">Reference proteome</keyword>
<dbReference type="AlphaFoldDB" id="A0A803N0D2"/>
<dbReference type="RefSeq" id="XP_021776027.1">
    <property type="nucleotide sequence ID" value="XM_021920335.1"/>
</dbReference>
<dbReference type="EnsemblPlants" id="AUR62038416-RA">
    <property type="protein sequence ID" value="AUR62038416-RA:cds"/>
    <property type="gene ID" value="AUR62038416"/>
</dbReference>
<gene>
    <name evidence="6" type="primary">LOC110739851</name>
</gene>
<evidence type="ECO:0000313" key="6">
    <source>
        <dbReference type="EnsemblPlants" id="AUR62038416-RA:cds"/>
    </source>
</evidence>
<dbReference type="GO" id="GO:0005634">
    <property type="term" value="C:nucleus"/>
    <property type="evidence" value="ECO:0007669"/>
    <property type="project" value="UniProtKB-SubCell"/>
</dbReference>
<dbReference type="GeneID" id="110739851"/>
<dbReference type="GO" id="GO:0033260">
    <property type="term" value="P:nuclear DNA replication"/>
    <property type="evidence" value="ECO:0007669"/>
    <property type="project" value="TreeGrafter"/>
</dbReference>
<organism evidence="6 7">
    <name type="scientific">Chenopodium quinoa</name>
    <name type="common">Quinoa</name>
    <dbReference type="NCBI Taxonomy" id="63459"/>
    <lineage>
        <taxon>Eukaryota</taxon>
        <taxon>Viridiplantae</taxon>
        <taxon>Streptophyta</taxon>
        <taxon>Embryophyta</taxon>
        <taxon>Tracheophyta</taxon>
        <taxon>Spermatophyta</taxon>
        <taxon>Magnoliopsida</taxon>
        <taxon>eudicotyledons</taxon>
        <taxon>Gunneridae</taxon>
        <taxon>Pentapetalae</taxon>
        <taxon>Caryophyllales</taxon>
        <taxon>Chenopodiaceae</taxon>
        <taxon>Chenopodioideae</taxon>
        <taxon>Atripliceae</taxon>
        <taxon>Chenopodium</taxon>
    </lineage>
</organism>
<evidence type="ECO:0000256" key="3">
    <source>
        <dbReference type="ARBA" id="ARBA00023242"/>
    </source>
</evidence>
<dbReference type="PANTHER" id="PTHR12972">
    <property type="entry name" value="DOWNSTREAM NEIGHBOR OF SON"/>
    <property type="match status" value="1"/>
</dbReference>
<evidence type="ECO:0000256" key="5">
    <source>
        <dbReference type="SAM" id="MobiDB-lite"/>
    </source>
</evidence>
<dbReference type="Proteomes" id="UP000596660">
    <property type="component" value="Unplaced"/>
</dbReference>
<comment type="subcellular location">
    <subcellularLocation>
        <location evidence="1">Nucleus</location>
    </subcellularLocation>
</comment>
<dbReference type="OMA" id="YSMPLCH"/>
<feature type="compositionally biased region" description="Polar residues" evidence="5">
    <location>
        <begin position="69"/>
        <end position="78"/>
    </location>
</feature>
<dbReference type="KEGG" id="cqi:110739851"/>
<reference evidence="6" key="2">
    <citation type="submission" date="2021-03" db="UniProtKB">
        <authorList>
            <consortium name="EnsemblPlants"/>
        </authorList>
    </citation>
    <scope>IDENTIFICATION</scope>
</reference>
<keyword evidence="2" id="KW-0217">Developmental protein</keyword>
<dbReference type="Gramene" id="AUR62038416-RA">
    <property type="protein sequence ID" value="AUR62038416-RA:cds"/>
    <property type="gene ID" value="AUR62038416"/>
</dbReference>
<dbReference type="OrthoDB" id="534063at2759"/>
<name>A0A803N0D2_CHEQI</name>